<dbReference type="OrthoDB" id="5798273at2759"/>
<reference evidence="1" key="1">
    <citation type="submission" date="2022-01" db="EMBL/GenBank/DDBJ databases">
        <authorList>
            <person name="King R."/>
        </authorList>
    </citation>
    <scope>NUCLEOTIDE SEQUENCE</scope>
</reference>
<evidence type="ECO:0000313" key="2">
    <source>
        <dbReference type="Proteomes" id="UP001152799"/>
    </source>
</evidence>
<accession>A0A9N9MYZ9</accession>
<sequence>MYMDLLAAALVLFLSILLINNRKDRKKLFGVYSQPGKWYFIKYPVMLGLLVFRRLQYYIYGKEGFFDEKQLERRRPLSNHPLAFDAIFFHAVSQDDVYVVAGAERRQAGIINGLIYIKHPEFGLLKTPKLPDTKLNEDPEAIMSGKEWAAEGFKFTPVEPMKRWDLSYSGKMRIHGNDDKLVQVDMQAKFVSDLPWFIYETDIPAKMLAHSFAIEPWTNEYFQTLKEAHQSHYEQQGFLEGTLKVDGKEVPLKLDAFRDHSFGEKRDWSLMHRYIFHMFYLKNQTRIVLGVISQPCSSSHMQMGYVVHANGKIDTIDTCDLFLWQHGEGGRPSDDLCFTFVAADHIYECKVKYDSTVAHFVGENTLVKMYERFLTCEVNGIKGKGISEWNYSNTNGKFNLNQYHC</sequence>
<dbReference type="Proteomes" id="UP001152799">
    <property type="component" value="Chromosome 6"/>
</dbReference>
<dbReference type="SUPFAM" id="SSF159245">
    <property type="entry name" value="AttH-like"/>
    <property type="match status" value="1"/>
</dbReference>
<dbReference type="PANTHER" id="PTHR34717:SF1">
    <property type="entry name" value="EG:BACR7A4.20 PROTEIN"/>
    <property type="match status" value="1"/>
</dbReference>
<keyword evidence="2" id="KW-1185">Reference proteome</keyword>
<evidence type="ECO:0000313" key="1">
    <source>
        <dbReference type="EMBL" id="CAG9770423.1"/>
    </source>
</evidence>
<gene>
    <name evidence="1" type="ORF">CEUTPL_LOCUS10876</name>
</gene>
<name>A0A9N9MYZ9_9CUCU</name>
<proteinExistence type="predicted"/>
<dbReference type="AlphaFoldDB" id="A0A9N9MYZ9"/>
<dbReference type="PANTHER" id="PTHR34717">
    <property type="entry name" value="EG:BACR7A4.20 PROTEIN"/>
    <property type="match status" value="1"/>
</dbReference>
<dbReference type="EMBL" id="OU892282">
    <property type="protein sequence ID" value="CAG9770423.1"/>
    <property type="molecule type" value="Genomic_DNA"/>
</dbReference>
<organism evidence="1 2">
    <name type="scientific">Ceutorhynchus assimilis</name>
    <name type="common">cabbage seed weevil</name>
    <dbReference type="NCBI Taxonomy" id="467358"/>
    <lineage>
        <taxon>Eukaryota</taxon>
        <taxon>Metazoa</taxon>
        <taxon>Ecdysozoa</taxon>
        <taxon>Arthropoda</taxon>
        <taxon>Hexapoda</taxon>
        <taxon>Insecta</taxon>
        <taxon>Pterygota</taxon>
        <taxon>Neoptera</taxon>
        <taxon>Endopterygota</taxon>
        <taxon>Coleoptera</taxon>
        <taxon>Polyphaga</taxon>
        <taxon>Cucujiformia</taxon>
        <taxon>Curculionidae</taxon>
        <taxon>Ceutorhynchinae</taxon>
        <taxon>Ceutorhynchus</taxon>
    </lineage>
</organism>
<protein>
    <submittedName>
        <fullName evidence="1">Uncharacterized protein</fullName>
    </submittedName>
</protein>